<keyword evidence="3" id="KW-0482">Metalloprotease</keyword>
<dbReference type="GO" id="GO:0008237">
    <property type="term" value="F:metallopeptidase activity"/>
    <property type="evidence" value="ECO:0007669"/>
    <property type="project" value="UniProtKB-KW"/>
</dbReference>
<dbReference type="PANTHER" id="PTHR35797:SF1">
    <property type="entry name" value="PROTEASE"/>
    <property type="match status" value="1"/>
</dbReference>
<keyword evidence="1" id="KW-1133">Transmembrane helix</keyword>
<reference evidence="3 4" key="1">
    <citation type="journal article" date="2017" name="Genome Announc.">
        <title>Draft Genome Sequence of Romboutsia weinsteinii sp. nov. Strain CCRI-19649(T) Isolated from Surface Water.</title>
        <authorList>
            <person name="Maheux A.F."/>
            <person name="Boudreau D.K."/>
            <person name="Berube E."/>
            <person name="Boissinot M."/>
            <person name="Cantin P."/>
            <person name="Raymond F."/>
            <person name="Corbeil J."/>
            <person name="Omar R.F."/>
            <person name="Bergeron M.G."/>
        </authorList>
    </citation>
    <scope>NUCLEOTIDE SEQUENCE [LARGE SCALE GENOMIC DNA]</scope>
    <source>
        <strain evidence="3 4">CCRI-19649</strain>
    </source>
</reference>
<evidence type="ECO:0000259" key="2">
    <source>
        <dbReference type="Pfam" id="PF02517"/>
    </source>
</evidence>
<dbReference type="GO" id="GO:0006508">
    <property type="term" value="P:proteolysis"/>
    <property type="evidence" value="ECO:0007669"/>
    <property type="project" value="UniProtKB-KW"/>
</dbReference>
<feature type="transmembrane region" description="Helical" evidence="1">
    <location>
        <begin position="74"/>
        <end position="96"/>
    </location>
</feature>
<feature type="transmembrane region" description="Helical" evidence="1">
    <location>
        <begin position="7"/>
        <end position="28"/>
    </location>
</feature>
<feature type="transmembrane region" description="Helical" evidence="1">
    <location>
        <begin position="234"/>
        <end position="257"/>
    </location>
</feature>
<feature type="transmembrane region" description="Helical" evidence="1">
    <location>
        <begin position="133"/>
        <end position="153"/>
    </location>
</feature>
<dbReference type="PANTHER" id="PTHR35797">
    <property type="entry name" value="PROTEASE-RELATED"/>
    <property type="match status" value="1"/>
</dbReference>
<keyword evidence="4" id="KW-1185">Reference proteome</keyword>
<dbReference type="AlphaFoldDB" id="A0A371J5C2"/>
<dbReference type="GO" id="GO:0004175">
    <property type="term" value="F:endopeptidase activity"/>
    <property type="evidence" value="ECO:0007669"/>
    <property type="project" value="UniProtKB-ARBA"/>
</dbReference>
<evidence type="ECO:0000313" key="3">
    <source>
        <dbReference type="EMBL" id="RDY27878.1"/>
    </source>
</evidence>
<dbReference type="RefSeq" id="WP_094368953.1">
    <property type="nucleotide sequence ID" value="NZ_NOJY02000010.1"/>
</dbReference>
<dbReference type="InterPro" id="IPR042150">
    <property type="entry name" value="MmRce1-like"/>
</dbReference>
<dbReference type="EMBL" id="NOJY02000010">
    <property type="protein sequence ID" value="RDY27878.1"/>
    <property type="molecule type" value="Genomic_DNA"/>
</dbReference>
<comment type="caution">
    <text evidence="3">The sequence shown here is derived from an EMBL/GenBank/DDBJ whole genome shotgun (WGS) entry which is preliminary data.</text>
</comment>
<evidence type="ECO:0000256" key="1">
    <source>
        <dbReference type="SAM" id="Phobius"/>
    </source>
</evidence>
<sequence>MKKVKIYLAITFVLTWAIAFTLMANGGYYNPSAMVVISICMFMPAVGVITTSLLSKEKLRDIWIKPNFKGNMKYYLLAWLSPVVLIIIGAAVYFMLFPSQFDSNMTLMIDTAKQQMIASGNTIASDQQLKAMFITQLLVSVFIAPILNFIPCLGEEIGWRGYLLPNLLEKYSPIKSTLISGVIWGLWHAPMIAMGHNYGLGYPTAPWGGIFAMVLFCIFVGALFTYVTLKTKSCIPAAIGHGMLNGFASAGSIFLATNNANPFLGPLPVGIIGGIGFIVVGIIYLRKISKINYDGKNYNM</sequence>
<feature type="transmembrane region" description="Helical" evidence="1">
    <location>
        <begin position="263"/>
        <end position="285"/>
    </location>
</feature>
<keyword evidence="3" id="KW-0378">Hydrolase</keyword>
<feature type="domain" description="CAAX prenyl protease 2/Lysostaphin resistance protein A-like" evidence="2">
    <location>
        <begin position="141"/>
        <end position="246"/>
    </location>
</feature>
<dbReference type="Proteomes" id="UP000215694">
    <property type="component" value="Unassembled WGS sequence"/>
</dbReference>
<evidence type="ECO:0000313" key="4">
    <source>
        <dbReference type="Proteomes" id="UP000215694"/>
    </source>
</evidence>
<keyword evidence="3" id="KW-0645">Protease</keyword>
<keyword evidence="1" id="KW-0472">Membrane</keyword>
<dbReference type="GO" id="GO:0080120">
    <property type="term" value="P:CAAX-box protein maturation"/>
    <property type="evidence" value="ECO:0007669"/>
    <property type="project" value="UniProtKB-ARBA"/>
</dbReference>
<dbReference type="OrthoDB" id="9777755at2"/>
<gene>
    <name evidence="3" type="ORF">CHL78_007695</name>
</gene>
<protein>
    <submittedName>
        <fullName evidence="3">CPBP family intramembrane metalloprotease</fullName>
    </submittedName>
</protein>
<organism evidence="3 4">
    <name type="scientific">Romboutsia weinsteinii</name>
    <dbReference type="NCBI Taxonomy" id="2020949"/>
    <lineage>
        <taxon>Bacteria</taxon>
        <taxon>Bacillati</taxon>
        <taxon>Bacillota</taxon>
        <taxon>Clostridia</taxon>
        <taxon>Peptostreptococcales</taxon>
        <taxon>Peptostreptococcaceae</taxon>
        <taxon>Romboutsia</taxon>
    </lineage>
</organism>
<keyword evidence="1" id="KW-0812">Transmembrane</keyword>
<dbReference type="InterPro" id="IPR003675">
    <property type="entry name" value="Rce1/LyrA-like_dom"/>
</dbReference>
<proteinExistence type="predicted"/>
<dbReference type="Pfam" id="PF02517">
    <property type="entry name" value="Rce1-like"/>
    <property type="match status" value="1"/>
</dbReference>
<feature type="transmembrane region" description="Helical" evidence="1">
    <location>
        <begin position="34"/>
        <end position="54"/>
    </location>
</feature>
<accession>A0A371J5C2</accession>
<feature type="transmembrane region" description="Helical" evidence="1">
    <location>
        <begin position="174"/>
        <end position="193"/>
    </location>
</feature>
<feature type="transmembrane region" description="Helical" evidence="1">
    <location>
        <begin position="205"/>
        <end position="227"/>
    </location>
</feature>
<name>A0A371J5C2_9FIRM</name>